<organism evidence="2 3">
    <name type="scientific">Sporosarcina psychrophila</name>
    <name type="common">Bacillus psychrophilus</name>
    <dbReference type="NCBI Taxonomy" id="1476"/>
    <lineage>
        <taxon>Bacteria</taxon>
        <taxon>Bacillati</taxon>
        <taxon>Bacillota</taxon>
        <taxon>Bacilli</taxon>
        <taxon>Bacillales</taxon>
        <taxon>Caryophanaceae</taxon>
        <taxon>Sporosarcina</taxon>
    </lineage>
</organism>
<evidence type="ECO:0000313" key="3">
    <source>
        <dbReference type="Proteomes" id="UP001549104"/>
    </source>
</evidence>
<protein>
    <submittedName>
        <fullName evidence="2">Spore coat protein CotF</fullName>
    </submittedName>
</protein>
<accession>A0ABV2KCX6</accession>
<dbReference type="Pfam" id="PF07875">
    <property type="entry name" value="Coat_F"/>
    <property type="match status" value="1"/>
</dbReference>
<gene>
    <name evidence="2" type="ORF">ABIC55_003061</name>
</gene>
<reference evidence="2 3" key="1">
    <citation type="submission" date="2024-06" db="EMBL/GenBank/DDBJ databases">
        <title>Sorghum-associated microbial communities from plants grown in Nebraska, USA.</title>
        <authorList>
            <person name="Schachtman D."/>
        </authorList>
    </citation>
    <scope>NUCLEOTIDE SEQUENCE [LARGE SCALE GENOMIC DNA]</scope>
    <source>
        <strain evidence="2 3">1288</strain>
    </source>
</reference>
<dbReference type="EMBL" id="JBEPME010000004">
    <property type="protein sequence ID" value="MET3657964.1"/>
    <property type="molecule type" value="Genomic_DNA"/>
</dbReference>
<dbReference type="Proteomes" id="UP001549104">
    <property type="component" value="Unassembled WGS sequence"/>
</dbReference>
<evidence type="ECO:0000313" key="2">
    <source>
        <dbReference type="EMBL" id="MET3657964.1"/>
    </source>
</evidence>
<keyword evidence="2" id="KW-0946">Virion</keyword>
<proteinExistence type="predicted"/>
<evidence type="ECO:0000256" key="1">
    <source>
        <dbReference type="SAM" id="MobiDB-lite"/>
    </source>
</evidence>
<keyword evidence="3" id="KW-1185">Reference proteome</keyword>
<comment type="caution">
    <text evidence="2">The sequence shown here is derived from an EMBL/GenBank/DDBJ whole genome shotgun (WGS) entry which is preliminary data.</text>
</comment>
<dbReference type="InterPro" id="IPR012851">
    <property type="entry name" value="Spore_coat_CotF-like"/>
</dbReference>
<feature type="region of interest" description="Disordered" evidence="1">
    <location>
        <begin position="1"/>
        <end position="22"/>
    </location>
</feature>
<dbReference type="RefSeq" id="WP_354313680.1">
    <property type="nucleotide sequence ID" value="NZ_JBEPME010000004.1"/>
</dbReference>
<keyword evidence="2" id="KW-0167">Capsid protein</keyword>
<sequence length="105" mass="12021">MTSTKKIQNPKTQLSKKSAVNDSDMLSSALATEKNMCNSYAIAMPEASNSKFYSSLFDMMKETSQQHRKLYDLQFQHGWCSLTPAQSSEVTALYQEYTEYKQQLK</sequence>
<name>A0ABV2KCX6_SPOPS</name>